<evidence type="ECO:0000256" key="3">
    <source>
        <dbReference type="ARBA" id="ARBA00022676"/>
    </source>
</evidence>
<evidence type="ECO:0000313" key="12">
    <source>
        <dbReference type="Proteomes" id="UP001239994"/>
    </source>
</evidence>
<name>A0AAD8YUC5_9TELE</name>
<evidence type="ECO:0000256" key="6">
    <source>
        <dbReference type="ARBA" id="ARBA00022968"/>
    </source>
</evidence>
<dbReference type="Gene3D" id="3.90.550.50">
    <property type="match status" value="1"/>
</dbReference>
<organism evidence="11 12">
    <name type="scientific">Electrophorus voltai</name>
    <dbReference type="NCBI Taxonomy" id="2609070"/>
    <lineage>
        <taxon>Eukaryota</taxon>
        <taxon>Metazoa</taxon>
        <taxon>Chordata</taxon>
        <taxon>Craniata</taxon>
        <taxon>Vertebrata</taxon>
        <taxon>Euteleostomi</taxon>
        <taxon>Actinopterygii</taxon>
        <taxon>Neopterygii</taxon>
        <taxon>Teleostei</taxon>
        <taxon>Ostariophysi</taxon>
        <taxon>Gymnotiformes</taxon>
        <taxon>Gymnotoidei</taxon>
        <taxon>Gymnotidae</taxon>
        <taxon>Electrophorus</taxon>
    </lineage>
</organism>
<keyword evidence="6 10" id="KW-0735">Signal-anchor</keyword>
<evidence type="ECO:0000256" key="1">
    <source>
        <dbReference type="ARBA" id="ARBA00004323"/>
    </source>
</evidence>
<evidence type="ECO:0000256" key="5">
    <source>
        <dbReference type="ARBA" id="ARBA00022692"/>
    </source>
</evidence>
<dbReference type="AlphaFoldDB" id="A0AAD8YUC5"/>
<keyword evidence="9 10" id="KW-0472">Membrane</keyword>
<dbReference type="EC" id="2.4.1.-" evidence="10"/>
<keyword evidence="5 10" id="KW-0812">Transmembrane</keyword>
<evidence type="ECO:0000256" key="9">
    <source>
        <dbReference type="ARBA" id="ARBA00023136"/>
    </source>
</evidence>
<accession>A0AAD8YUC5</accession>
<keyword evidence="3 10" id="KW-0328">Glycosyltransferase</keyword>
<comment type="similarity">
    <text evidence="2 10">Belongs to the glycosyltransferase 31 family.</text>
</comment>
<dbReference type="Pfam" id="PF01762">
    <property type="entry name" value="Galactosyl_T"/>
    <property type="match status" value="1"/>
</dbReference>
<evidence type="ECO:0000256" key="2">
    <source>
        <dbReference type="ARBA" id="ARBA00008661"/>
    </source>
</evidence>
<dbReference type="PANTHER" id="PTHR11214">
    <property type="entry name" value="BETA-1,3-N-ACETYLGLUCOSAMINYLTRANSFERASE"/>
    <property type="match status" value="1"/>
</dbReference>
<dbReference type="GO" id="GO:0000139">
    <property type="term" value="C:Golgi membrane"/>
    <property type="evidence" value="ECO:0007669"/>
    <property type="project" value="UniProtKB-SubCell"/>
</dbReference>
<keyword evidence="4" id="KW-0808">Transferase</keyword>
<dbReference type="GO" id="GO:0006493">
    <property type="term" value="P:protein O-linked glycosylation"/>
    <property type="evidence" value="ECO:0007669"/>
    <property type="project" value="TreeGrafter"/>
</dbReference>
<keyword evidence="8 10" id="KW-0333">Golgi apparatus</keyword>
<evidence type="ECO:0000313" key="11">
    <source>
        <dbReference type="EMBL" id="KAK1786599.1"/>
    </source>
</evidence>
<reference evidence="11" key="1">
    <citation type="submission" date="2023-03" db="EMBL/GenBank/DDBJ databases">
        <title>Electrophorus voltai genome.</title>
        <authorList>
            <person name="Bian C."/>
        </authorList>
    </citation>
    <scope>NUCLEOTIDE SEQUENCE</scope>
    <source>
        <strain evidence="11">CB-2022</strain>
        <tissue evidence="11">Muscle</tissue>
    </source>
</reference>
<sequence length="421" mass="46674">MRRYLYPPRHHAVCRGEDELLGAGAIGGRQDDLACRCAIVGSQNELRFGHVRSVHRRHDLDLLPRLLVRLGKRRGHLGLLSALCLLVFACLLAGLFIDYIESWITSLGMSGVVGAHGVVLPQSIPPTRPEEYLLMPSPLVCQRAKPYLITLVTSAPANQKARQAIRDTWGGEVQVRGHRVITLFMVGQPSDPVLASELVEESKERGDLVQGRFLDSYANLTLKTLSMLAWARRFCPQARFLAKVDDDVMINPSALLHYLTLYGVAPESEPTDLYLGRVHVRVAPDRNPASKHFLSEVAFRGAAFPDYCSGTAYVLSRPAVLKLSLAAAAMPLPKPLPPEDVFVGMCAQAVGIGPTHSPFFSGGPSLPYSRCCYQAMVSVHHTQPEEMLRYWADMHSTAPCSWLRVRTAFGFCKSDQKRFRY</sequence>
<protein>
    <recommendedName>
        <fullName evidence="10">Hexosyltransferase</fullName>
        <ecNumber evidence="10">2.4.1.-</ecNumber>
    </recommendedName>
</protein>
<evidence type="ECO:0000256" key="8">
    <source>
        <dbReference type="ARBA" id="ARBA00023034"/>
    </source>
</evidence>
<keyword evidence="12" id="KW-1185">Reference proteome</keyword>
<dbReference type="GO" id="GO:0016758">
    <property type="term" value="F:hexosyltransferase activity"/>
    <property type="evidence" value="ECO:0007669"/>
    <property type="project" value="InterPro"/>
</dbReference>
<evidence type="ECO:0000256" key="4">
    <source>
        <dbReference type="ARBA" id="ARBA00022679"/>
    </source>
</evidence>
<dbReference type="PANTHER" id="PTHR11214:SF378">
    <property type="entry name" value="BETA-1,3-GALACTOSYLTRANSFERASE 4"/>
    <property type="match status" value="1"/>
</dbReference>
<gene>
    <name evidence="11" type="ORF">P4O66_003039</name>
</gene>
<dbReference type="Proteomes" id="UP001239994">
    <property type="component" value="Unassembled WGS sequence"/>
</dbReference>
<keyword evidence="7 10" id="KW-1133">Transmembrane helix</keyword>
<evidence type="ECO:0000256" key="7">
    <source>
        <dbReference type="ARBA" id="ARBA00022989"/>
    </source>
</evidence>
<feature type="transmembrane region" description="Helical" evidence="10">
    <location>
        <begin position="77"/>
        <end position="97"/>
    </location>
</feature>
<evidence type="ECO:0000256" key="10">
    <source>
        <dbReference type="RuleBase" id="RU363063"/>
    </source>
</evidence>
<dbReference type="EMBL" id="JAROKS010000024">
    <property type="protein sequence ID" value="KAK1786599.1"/>
    <property type="molecule type" value="Genomic_DNA"/>
</dbReference>
<dbReference type="FunFam" id="3.90.550.50:FF:000055">
    <property type="entry name" value="Hexosyltransferase"/>
    <property type="match status" value="1"/>
</dbReference>
<dbReference type="InterPro" id="IPR002659">
    <property type="entry name" value="Glyco_trans_31"/>
</dbReference>
<comment type="caution">
    <text evidence="11">The sequence shown here is derived from an EMBL/GenBank/DDBJ whole genome shotgun (WGS) entry which is preliminary data.</text>
</comment>
<comment type="subcellular location">
    <subcellularLocation>
        <location evidence="1 10">Golgi apparatus membrane</location>
        <topology evidence="1 10">Single-pass type II membrane protein</topology>
    </subcellularLocation>
</comment>
<proteinExistence type="inferred from homology"/>